<dbReference type="Proteomes" id="UP000823388">
    <property type="component" value="Chromosome 6N"/>
</dbReference>
<protein>
    <submittedName>
        <fullName evidence="2">Uncharacterized protein</fullName>
    </submittedName>
</protein>
<organism evidence="2 3">
    <name type="scientific">Panicum virgatum</name>
    <name type="common">Blackwell switchgrass</name>
    <dbReference type="NCBI Taxonomy" id="38727"/>
    <lineage>
        <taxon>Eukaryota</taxon>
        <taxon>Viridiplantae</taxon>
        <taxon>Streptophyta</taxon>
        <taxon>Embryophyta</taxon>
        <taxon>Tracheophyta</taxon>
        <taxon>Spermatophyta</taxon>
        <taxon>Magnoliopsida</taxon>
        <taxon>Liliopsida</taxon>
        <taxon>Poales</taxon>
        <taxon>Poaceae</taxon>
        <taxon>PACMAD clade</taxon>
        <taxon>Panicoideae</taxon>
        <taxon>Panicodae</taxon>
        <taxon>Paniceae</taxon>
        <taxon>Panicinae</taxon>
        <taxon>Panicum</taxon>
        <taxon>Panicum sect. Hiantes</taxon>
    </lineage>
</organism>
<evidence type="ECO:0000313" key="3">
    <source>
        <dbReference type="Proteomes" id="UP000823388"/>
    </source>
</evidence>
<gene>
    <name evidence="2" type="ORF">PVAP13_6NG107403</name>
</gene>
<keyword evidence="3" id="KW-1185">Reference proteome</keyword>
<dbReference type="AlphaFoldDB" id="A0A8T0QWK4"/>
<evidence type="ECO:0000256" key="1">
    <source>
        <dbReference type="SAM" id="MobiDB-lite"/>
    </source>
</evidence>
<accession>A0A8T0QWK4</accession>
<proteinExistence type="predicted"/>
<feature type="region of interest" description="Disordered" evidence="1">
    <location>
        <begin position="88"/>
        <end position="108"/>
    </location>
</feature>
<comment type="caution">
    <text evidence="2">The sequence shown here is derived from an EMBL/GenBank/DDBJ whole genome shotgun (WGS) entry which is preliminary data.</text>
</comment>
<evidence type="ECO:0000313" key="2">
    <source>
        <dbReference type="EMBL" id="KAG2577305.1"/>
    </source>
</evidence>
<sequence length="108" mass="12018">MAAHHRRRSGAVAAHRHRHRGFLFSSSGRVVMHTAMDSAAGECETFSGPSDNHLLCYQVRRYNHSFRNQFSKLKGSCRVPGDVADLGHRHARSESPTHNGVKGVDSIR</sequence>
<dbReference type="EMBL" id="CM029048">
    <property type="protein sequence ID" value="KAG2577305.1"/>
    <property type="molecule type" value="Genomic_DNA"/>
</dbReference>
<reference evidence="2" key="1">
    <citation type="submission" date="2020-05" db="EMBL/GenBank/DDBJ databases">
        <title>WGS assembly of Panicum virgatum.</title>
        <authorList>
            <person name="Lovell J.T."/>
            <person name="Jenkins J."/>
            <person name="Shu S."/>
            <person name="Juenger T.E."/>
            <person name="Schmutz J."/>
        </authorList>
    </citation>
    <scope>NUCLEOTIDE SEQUENCE</scope>
    <source>
        <strain evidence="2">AP13</strain>
    </source>
</reference>
<name>A0A8T0QWK4_PANVG</name>